<organism evidence="13 14">
    <name type="scientific">Kitasatospora aburaviensis</name>
    <dbReference type="NCBI Taxonomy" id="67265"/>
    <lineage>
        <taxon>Bacteria</taxon>
        <taxon>Bacillati</taxon>
        <taxon>Actinomycetota</taxon>
        <taxon>Actinomycetes</taxon>
        <taxon>Kitasatosporales</taxon>
        <taxon>Streptomycetaceae</taxon>
        <taxon>Kitasatospora</taxon>
    </lineage>
</organism>
<keyword evidence="6 12" id="KW-0812">Transmembrane</keyword>
<feature type="transmembrane region" description="Helical" evidence="12">
    <location>
        <begin position="226"/>
        <end position="242"/>
    </location>
</feature>
<comment type="caution">
    <text evidence="13">The sequence shown here is derived from an EMBL/GenBank/DDBJ whole genome shotgun (WGS) entry which is preliminary data.</text>
</comment>
<evidence type="ECO:0000313" key="14">
    <source>
        <dbReference type="Proteomes" id="UP001596067"/>
    </source>
</evidence>
<evidence type="ECO:0000256" key="2">
    <source>
        <dbReference type="ARBA" id="ARBA00007543"/>
    </source>
</evidence>
<dbReference type="EMBL" id="JBHSOD010000075">
    <property type="protein sequence ID" value="MFC5890196.1"/>
    <property type="molecule type" value="Genomic_DNA"/>
</dbReference>
<keyword evidence="3" id="KW-0813">Transport</keyword>
<keyword evidence="7" id="KW-0479">Metal-binding</keyword>
<keyword evidence="8" id="KW-0249">Electron transport</keyword>
<evidence type="ECO:0000256" key="5">
    <source>
        <dbReference type="ARBA" id="ARBA00022617"/>
    </source>
</evidence>
<feature type="transmembrane region" description="Helical" evidence="12">
    <location>
        <begin position="194"/>
        <end position="214"/>
    </location>
</feature>
<evidence type="ECO:0000256" key="10">
    <source>
        <dbReference type="ARBA" id="ARBA00023004"/>
    </source>
</evidence>
<feature type="transmembrane region" description="Helical" evidence="12">
    <location>
        <begin position="249"/>
        <end position="267"/>
    </location>
</feature>
<dbReference type="PIRSF" id="PIRSF000267">
    <property type="entry name" value="Cyt_oxidse_sub2"/>
    <property type="match status" value="1"/>
</dbReference>
<name>A0ABW1FA42_9ACTN</name>
<evidence type="ECO:0000256" key="7">
    <source>
        <dbReference type="ARBA" id="ARBA00022723"/>
    </source>
</evidence>
<dbReference type="PANTHER" id="PTHR43141:SF5">
    <property type="entry name" value="CYTOCHROME BD-I UBIQUINOL OXIDASE SUBUNIT 2"/>
    <property type="match status" value="1"/>
</dbReference>
<keyword evidence="9 12" id="KW-1133">Transmembrane helix</keyword>
<dbReference type="Proteomes" id="UP001596067">
    <property type="component" value="Unassembled WGS sequence"/>
</dbReference>
<evidence type="ECO:0000256" key="12">
    <source>
        <dbReference type="SAM" id="Phobius"/>
    </source>
</evidence>
<evidence type="ECO:0000256" key="11">
    <source>
        <dbReference type="ARBA" id="ARBA00023136"/>
    </source>
</evidence>
<keyword evidence="5" id="KW-0349">Heme</keyword>
<evidence type="ECO:0000256" key="8">
    <source>
        <dbReference type="ARBA" id="ARBA00022982"/>
    </source>
</evidence>
<feature type="transmembrane region" description="Helical" evidence="12">
    <location>
        <begin position="77"/>
        <end position="96"/>
    </location>
</feature>
<evidence type="ECO:0000256" key="4">
    <source>
        <dbReference type="ARBA" id="ARBA00022475"/>
    </source>
</evidence>
<keyword evidence="4" id="KW-1003">Cell membrane</keyword>
<feature type="transmembrane region" description="Helical" evidence="12">
    <location>
        <begin position="6"/>
        <end position="31"/>
    </location>
</feature>
<comment type="subcellular location">
    <subcellularLocation>
        <location evidence="1">Cell membrane</location>
        <topology evidence="1">Multi-pass membrane protein</topology>
    </subcellularLocation>
</comment>
<dbReference type="Pfam" id="PF02322">
    <property type="entry name" value="Cyt_bd_oxida_II"/>
    <property type="match status" value="1"/>
</dbReference>
<evidence type="ECO:0000256" key="9">
    <source>
        <dbReference type="ARBA" id="ARBA00022989"/>
    </source>
</evidence>
<evidence type="ECO:0000256" key="1">
    <source>
        <dbReference type="ARBA" id="ARBA00004651"/>
    </source>
</evidence>
<reference evidence="14" key="1">
    <citation type="journal article" date="2019" name="Int. J. Syst. Evol. Microbiol.">
        <title>The Global Catalogue of Microorganisms (GCM) 10K type strain sequencing project: providing services to taxonomists for standard genome sequencing and annotation.</title>
        <authorList>
            <consortium name="The Broad Institute Genomics Platform"/>
            <consortium name="The Broad Institute Genome Sequencing Center for Infectious Disease"/>
            <person name="Wu L."/>
            <person name="Ma J."/>
        </authorList>
    </citation>
    <scope>NUCLEOTIDE SEQUENCE [LARGE SCALE GENOMIC DNA]</scope>
    <source>
        <strain evidence="14">CGMCC 4.1469</strain>
    </source>
</reference>
<sequence length="339" mass="36918">MALATFWFIVIAVLWTGFFVLEGFDLGVGMLHTVVARDEAGRRAAINTIGPLWDGNEVWLIVAAAAMFAAFPDWYATMFSGFYLALILLLVGLIVRGVSFEFRGKVDGVRWRRTWDVLLTGGSLLVPLLIGIALGDLLHGVPIDQDHEFTGDFGDLFSGYSVFAGITLVLLCLLHGAAFIALKTTGRVRERASLLARRIAPLTVLAVLAFLPWTHSTAGRGALPDILELVAMLAVLAAAWLLHGRHEGWAFVATTVTIATTVLSVFVDLYPRLMVSSTDPAYNLTVQNSASGNYALKVMSVVAIVFFPLVLAYQGWTYHVFRLRISAEQFAPSATRSEG</sequence>
<keyword evidence="11 12" id="KW-0472">Membrane</keyword>
<evidence type="ECO:0000256" key="3">
    <source>
        <dbReference type="ARBA" id="ARBA00022448"/>
    </source>
</evidence>
<feature type="transmembrane region" description="Helical" evidence="12">
    <location>
        <begin position="158"/>
        <end position="182"/>
    </location>
</feature>
<gene>
    <name evidence="13" type="primary">cydB</name>
    <name evidence="13" type="ORF">ACFP0N_35095</name>
</gene>
<feature type="transmembrane region" description="Helical" evidence="12">
    <location>
        <begin position="294"/>
        <end position="316"/>
    </location>
</feature>
<comment type="similarity">
    <text evidence="2">Belongs to the cytochrome ubiquinol oxidase subunit 2 family.</text>
</comment>
<keyword evidence="10" id="KW-0408">Iron</keyword>
<dbReference type="PANTHER" id="PTHR43141">
    <property type="entry name" value="CYTOCHROME BD2 SUBUNIT II"/>
    <property type="match status" value="1"/>
</dbReference>
<protein>
    <submittedName>
        <fullName evidence="13">Cytochrome d ubiquinol oxidase subunit II</fullName>
    </submittedName>
</protein>
<dbReference type="NCBIfam" id="TIGR00203">
    <property type="entry name" value="cydB"/>
    <property type="match status" value="1"/>
</dbReference>
<keyword evidence="14" id="KW-1185">Reference proteome</keyword>
<accession>A0ABW1FA42</accession>
<feature type="transmembrane region" description="Helical" evidence="12">
    <location>
        <begin position="117"/>
        <end position="138"/>
    </location>
</feature>
<evidence type="ECO:0000256" key="6">
    <source>
        <dbReference type="ARBA" id="ARBA00022692"/>
    </source>
</evidence>
<dbReference type="RefSeq" id="WP_345328096.1">
    <property type="nucleotide sequence ID" value="NZ_BAAAVH010000016.1"/>
</dbReference>
<dbReference type="InterPro" id="IPR003317">
    <property type="entry name" value="Cyt-d_oxidase_su2"/>
</dbReference>
<proteinExistence type="inferred from homology"/>
<evidence type="ECO:0000313" key="13">
    <source>
        <dbReference type="EMBL" id="MFC5890196.1"/>
    </source>
</evidence>